<name>A0A9D2ZV51_9BACT</name>
<dbReference type="AlphaFoldDB" id="A0A9D2ZV51"/>
<feature type="domain" description="Type VII secretion system protein EssD-like" evidence="3">
    <location>
        <begin position="371"/>
        <end position="503"/>
    </location>
</feature>
<accession>A0A9D2ZV51</accession>
<sequence>MKIVRIIFAVYIGILTLTSCSSDEIKLPFDFGEGDFEEPFVGLLKSKPEVLVKSLDYFPFSLLSPDTLTFENEYEVVVNKECLRSRSSVTLQFRDTLYNPVDGVDFYVNGKLANNGDISFPLDSLAKTLSVKMMLSPSLGDTTLVGNIYVLGDELDEVDVQSANGYGYASVTLQYSPVKLSSWYCHQELGWPIILWLLWLLTALVCLAIFIFVAYLAIRLVLMIIALIFGAIRSAFESVGDAIDDLKDKFAGREWRKNTTKRAEQREEKKEEEKKDDEEDPLKMLYRDYPEVKTMVKSICNKSPSYFEERNIQVVRFGYRNYNVCWTFGGVNSKTCMHIHGNVIEANAGSLPGNGAYDGQLNEFLNFPLSNMTYKVDGCFIYTTDYMARTISATADISKAVRTLHRRQKDRSSEYKNWVRDMDGKLDDDGGHLIATRFNGPAERINIVPMTSSFQRNGVWANEFERNMANAVNSVKSVSTKIELSYSASSRRPWKLSTTTYIDGRLMHKSYQNKA</sequence>
<evidence type="ECO:0000256" key="2">
    <source>
        <dbReference type="SAM" id="Phobius"/>
    </source>
</evidence>
<gene>
    <name evidence="4" type="ORF">IAA93_08530</name>
</gene>
<evidence type="ECO:0000313" key="4">
    <source>
        <dbReference type="EMBL" id="HJD53752.1"/>
    </source>
</evidence>
<protein>
    <submittedName>
        <fullName evidence="4">DNA/RNA non-specific endonuclease</fullName>
    </submittedName>
</protein>
<keyword evidence="4" id="KW-0378">Hydrolase</keyword>
<keyword evidence="2" id="KW-1133">Transmembrane helix</keyword>
<feature type="compositionally biased region" description="Basic and acidic residues" evidence="1">
    <location>
        <begin position="257"/>
        <end position="273"/>
    </location>
</feature>
<dbReference type="GO" id="GO:0004519">
    <property type="term" value="F:endonuclease activity"/>
    <property type="evidence" value="ECO:0007669"/>
    <property type="project" value="UniProtKB-KW"/>
</dbReference>
<dbReference type="EMBL" id="DWUP01000197">
    <property type="protein sequence ID" value="HJD53752.1"/>
    <property type="molecule type" value="Genomic_DNA"/>
</dbReference>
<evidence type="ECO:0000256" key="1">
    <source>
        <dbReference type="SAM" id="MobiDB-lite"/>
    </source>
</evidence>
<keyword evidence="2" id="KW-0472">Membrane</keyword>
<dbReference type="Proteomes" id="UP000787625">
    <property type="component" value="Unassembled WGS sequence"/>
</dbReference>
<proteinExistence type="predicted"/>
<feature type="transmembrane region" description="Helical" evidence="2">
    <location>
        <begin position="189"/>
        <end position="213"/>
    </location>
</feature>
<reference evidence="4" key="1">
    <citation type="journal article" date="2021" name="PeerJ">
        <title>Extensive microbial diversity within the chicken gut microbiome revealed by metagenomics and culture.</title>
        <authorList>
            <person name="Gilroy R."/>
            <person name="Ravi A."/>
            <person name="Getino M."/>
            <person name="Pursley I."/>
            <person name="Horton D.L."/>
            <person name="Alikhan N.F."/>
            <person name="Baker D."/>
            <person name="Gharbi K."/>
            <person name="Hall N."/>
            <person name="Watson M."/>
            <person name="Adriaenssens E.M."/>
            <person name="Foster-Nyarko E."/>
            <person name="Jarju S."/>
            <person name="Secka A."/>
            <person name="Antonio M."/>
            <person name="Oren A."/>
            <person name="Chaudhuri R.R."/>
            <person name="La Ragione R."/>
            <person name="Hildebrand F."/>
            <person name="Pallen M.J."/>
        </authorList>
    </citation>
    <scope>NUCLEOTIDE SEQUENCE</scope>
    <source>
        <strain evidence="4">MalCec1-1739</strain>
    </source>
</reference>
<organism evidence="4 5">
    <name type="scientific">Candidatus Avibacteroides avistercoris</name>
    <dbReference type="NCBI Taxonomy" id="2840690"/>
    <lineage>
        <taxon>Bacteria</taxon>
        <taxon>Pseudomonadati</taxon>
        <taxon>Bacteroidota</taxon>
        <taxon>Bacteroidia</taxon>
        <taxon>Bacteroidales</taxon>
        <taxon>Bacteroidaceae</taxon>
        <taxon>Bacteroidaceae incertae sedis</taxon>
        <taxon>Candidatus Avibacteroides</taxon>
    </lineage>
</organism>
<evidence type="ECO:0000313" key="5">
    <source>
        <dbReference type="Proteomes" id="UP000787625"/>
    </source>
</evidence>
<keyword evidence="2" id="KW-0812">Transmembrane</keyword>
<feature type="region of interest" description="Disordered" evidence="1">
    <location>
        <begin position="257"/>
        <end position="279"/>
    </location>
</feature>
<dbReference type="Pfam" id="PF13930">
    <property type="entry name" value="Endonuclea_NS_2"/>
    <property type="match status" value="1"/>
</dbReference>
<keyword evidence="4" id="KW-0540">Nuclease</keyword>
<evidence type="ECO:0000259" key="3">
    <source>
        <dbReference type="Pfam" id="PF13930"/>
    </source>
</evidence>
<reference evidence="4" key="2">
    <citation type="submission" date="2021-04" db="EMBL/GenBank/DDBJ databases">
        <authorList>
            <person name="Gilroy R."/>
        </authorList>
    </citation>
    <scope>NUCLEOTIDE SEQUENCE</scope>
    <source>
        <strain evidence="4">MalCec1-1739</strain>
    </source>
</reference>
<comment type="caution">
    <text evidence="4">The sequence shown here is derived from an EMBL/GenBank/DDBJ whole genome shotgun (WGS) entry which is preliminary data.</text>
</comment>
<dbReference type="InterPro" id="IPR044927">
    <property type="entry name" value="Endonuclea_NS_2"/>
</dbReference>
<dbReference type="PROSITE" id="PS51257">
    <property type="entry name" value="PROKAR_LIPOPROTEIN"/>
    <property type="match status" value="1"/>
</dbReference>
<keyword evidence="4" id="KW-0255">Endonuclease</keyword>